<dbReference type="InterPro" id="IPR037523">
    <property type="entry name" value="VOC_core"/>
</dbReference>
<dbReference type="PANTHER" id="PTHR35006">
    <property type="entry name" value="GLYOXALASE FAMILY PROTEIN (AFU_ORTHOLOGUE AFUA_5G14830)"/>
    <property type="match status" value="1"/>
</dbReference>
<feature type="domain" description="VOC" evidence="1">
    <location>
        <begin position="70"/>
        <end position="208"/>
    </location>
</feature>
<dbReference type="SUPFAM" id="SSF54593">
    <property type="entry name" value="Glyoxalase/Bleomycin resistance protein/Dihydroxybiphenyl dioxygenase"/>
    <property type="match status" value="1"/>
</dbReference>
<comment type="caution">
    <text evidence="2">The sequence shown here is derived from an EMBL/GenBank/DDBJ whole genome shotgun (WGS) entry which is preliminary data.</text>
</comment>
<dbReference type="PANTHER" id="PTHR35006:SF2">
    <property type="entry name" value="GLYOXALASE FAMILY PROTEIN (AFU_ORTHOLOGUE AFUA_5G14830)"/>
    <property type="match status" value="1"/>
</dbReference>
<dbReference type="InterPro" id="IPR029068">
    <property type="entry name" value="Glyas_Bleomycin-R_OHBP_Dase"/>
</dbReference>
<dbReference type="EMBL" id="CAJVPV010013027">
    <property type="protein sequence ID" value="CAG8674307.1"/>
    <property type="molecule type" value="Genomic_DNA"/>
</dbReference>
<protein>
    <submittedName>
        <fullName evidence="2">17179_t:CDS:1</fullName>
    </submittedName>
</protein>
<dbReference type="Proteomes" id="UP000789342">
    <property type="component" value="Unassembled WGS sequence"/>
</dbReference>
<accession>A0A9N9EDQ0</accession>
<dbReference type="PROSITE" id="PS51819">
    <property type="entry name" value="VOC"/>
    <property type="match status" value="1"/>
</dbReference>
<keyword evidence="3" id="KW-1185">Reference proteome</keyword>
<dbReference type="AlphaFoldDB" id="A0A9N9EDQ0"/>
<evidence type="ECO:0000313" key="3">
    <source>
        <dbReference type="Proteomes" id="UP000789342"/>
    </source>
</evidence>
<dbReference type="Gene3D" id="3.10.180.10">
    <property type="entry name" value="2,3-Dihydroxybiphenyl 1,2-Dioxygenase, domain 1"/>
    <property type="match status" value="1"/>
</dbReference>
<organism evidence="2 3">
    <name type="scientific">Acaulospora morrowiae</name>
    <dbReference type="NCBI Taxonomy" id="94023"/>
    <lineage>
        <taxon>Eukaryota</taxon>
        <taxon>Fungi</taxon>
        <taxon>Fungi incertae sedis</taxon>
        <taxon>Mucoromycota</taxon>
        <taxon>Glomeromycotina</taxon>
        <taxon>Glomeromycetes</taxon>
        <taxon>Diversisporales</taxon>
        <taxon>Acaulosporaceae</taxon>
        <taxon>Acaulospora</taxon>
    </lineage>
</organism>
<name>A0A9N9EDQ0_9GLOM</name>
<evidence type="ECO:0000259" key="1">
    <source>
        <dbReference type="PROSITE" id="PS51819"/>
    </source>
</evidence>
<sequence>MPTKKSSNSFIIMVKISVISDHRSMRALISGHPSTWRPKLLAYVIYLRILVPDSTPKMMSSENLQRPLGTLHHLCFSVSDYQKSTEFYDSLLTKLADIFFLRFDDKLIGYTVLVKKEFYTSWFNANVGQIAISPIKPEFKDKKHDKFSIGIRLALNATSRKEIDEFHDFLVKKNYKVLDAPKEYNYVPGYYAVTWEDPDGMELELCYVPITKSSVLSEGKRHDDSVKEDDRIGCSLTIKYQKSNACRVLHISTSQLPMEL</sequence>
<dbReference type="InterPro" id="IPR004360">
    <property type="entry name" value="Glyas_Fos-R_dOase_dom"/>
</dbReference>
<reference evidence="2" key="1">
    <citation type="submission" date="2021-06" db="EMBL/GenBank/DDBJ databases">
        <authorList>
            <person name="Kallberg Y."/>
            <person name="Tangrot J."/>
            <person name="Rosling A."/>
        </authorList>
    </citation>
    <scope>NUCLEOTIDE SEQUENCE</scope>
    <source>
        <strain evidence="2">CL551</strain>
    </source>
</reference>
<dbReference type="Pfam" id="PF00903">
    <property type="entry name" value="Glyoxalase"/>
    <property type="match status" value="1"/>
</dbReference>
<gene>
    <name evidence="2" type="ORF">AMORRO_LOCUS10953</name>
</gene>
<evidence type="ECO:0000313" key="2">
    <source>
        <dbReference type="EMBL" id="CAG8674307.1"/>
    </source>
</evidence>
<proteinExistence type="predicted"/>
<dbReference type="OrthoDB" id="10249419at2759"/>